<dbReference type="InterPro" id="IPR018006">
    <property type="entry name" value="Flag_FliJ_proteobac"/>
</dbReference>
<keyword evidence="13" id="KW-1185">Reference proteome</keyword>
<dbReference type="Gene3D" id="1.10.287.1700">
    <property type="match status" value="1"/>
</dbReference>
<dbReference type="GO" id="GO:0009288">
    <property type="term" value="C:bacterial-type flagellum"/>
    <property type="evidence" value="ECO:0007669"/>
    <property type="project" value="InterPro"/>
</dbReference>
<evidence type="ECO:0000256" key="11">
    <source>
        <dbReference type="SAM" id="Coils"/>
    </source>
</evidence>
<reference evidence="12 13" key="1">
    <citation type="submission" date="2016-10" db="EMBL/GenBank/DDBJ databases">
        <authorList>
            <person name="de Groot N.N."/>
        </authorList>
    </citation>
    <scope>NUCLEOTIDE SEQUENCE [LARGE SCALE GENOMIC DNA]</scope>
    <source>
        <strain evidence="12 13">JCM 19513</strain>
    </source>
</reference>
<dbReference type="PANTHER" id="PTHR38786">
    <property type="entry name" value="FLAGELLAR FLIJ PROTEIN"/>
    <property type="match status" value="1"/>
</dbReference>
<dbReference type="OrthoDB" id="7008437at2"/>
<dbReference type="PANTHER" id="PTHR38786:SF1">
    <property type="entry name" value="FLAGELLAR FLIJ PROTEIN"/>
    <property type="match status" value="1"/>
</dbReference>
<dbReference type="GO" id="GO:0044781">
    <property type="term" value="P:bacterial-type flagellum organization"/>
    <property type="evidence" value="ECO:0007669"/>
    <property type="project" value="UniProtKB-KW"/>
</dbReference>
<sequence>MADARIQRLMPAVMLAEKAEREAARVLGQCQQQLQGALNKLEELEQYRGEYQANWLESGRKGVSADWIQRYQRFLAQLDTAIMQQQQVVSLRRNHQEKAALQWRARQGRLEALRKVIERYRAEAAHKGALAEQKQLDELVARSHWRNRQP</sequence>
<dbReference type="GO" id="GO:0006935">
    <property type="term" value="P:chemotaxis"/>
    <property type="evidence" value="ECO:0007669"/>
    <property type="project" value="UniProtKB-KW"/>
</dbReference>
<evidence type="ECO:0000256" key="6">
    <source>
        <dbReference type="ARBA" id="ARBA00022500"/>
    </source>
</evidence>
<keyword evidence="10" id="KW-1006">Bacterial flagellum protein export</keyword>
<dbReference type="GO" id="GO:0015031">
    <property type="term" value="P:protein transport"/>
    <property type="evidence" value="ECO:0007669"/>
    <property type="project" value="UniProtKB-KW"/>
</dbReference>
<dbReference type="RefSeq" id="WP_071870404.1">
    <property type="nucleotide sequence ID" value="NZ_FOAS01000006.1"/>
</dbReference>
<dbReference type="AlphaFoldDB" id="A0A1H7L260"/>
<dbReference type="InterPro" id="IPR012823">
    <property type="entry name" value="Flagell_FliJ"/>
</dbReference>
<proteinExistence type="inferred from homology"/>
<dbReference type="NCBIfam" id="TIGR02473">
    <property type="entry name" value="flagell_FliJ"/>
    <property type="match status" value="1"/>
</dbReference>
<dbReference type="GO" id="GO:0005886">
    <property type="term" value="C:plasma membrane"/>
    <property type="evidence" value="ECO:0007669"/>
    <property type="project" value="UniProtKB-SubCell"/>
</dbReference>
<evidence type="ECO:0000256" key="2">
    <source>
        <dbReference type="ARBA" id="ARBA00010004"/>
    </source>
</evidence>
<dbReference type="GO" id="GO:0071973">
    <property type="term" value="P:bacterial-type flagellum-dependent cell motility"/>
    <property type="evidence" value="ECO:0007669"/>
    <property type="project" value="InterPro"/>
</dbReference>
<dbReference type="PIRSF" id="PIRSF019404">
    <property type="entry name" value="FliJ"/>
    <property type="match status" value="1"/>
</dbReference>
<keyword evidence="12" id="KW-0282">Flagellum</keyword>
<keyword evidence="7" id="KW-1005">Bacterial flagellum biogenesis</keyword>
<comment type="subcellular location">
    <subcellularLocation>
        <location evidence="1">Cell membrane</location>
        <topology evidence="1">Peripheral membrane protein</topology>
        <orientation evidence="1">Cytoplasmic side</orientation>
    </subcellularLocation>
</comment>
<name>A0A1H7L260_9GAMM</name>
<keyword evidence="6" id="KW-0145">Chemotaxis</keyword>
<keyword evidence="8" id="KW-0653">Protein transport</keyword>
<dbReference type="InterPro" id="IPR052570">
    <property type="entry name" value="FliJ"/>
</dbReference>
<dbReference type="EMBL" id="FOAS01000006">
    <property type="protein sequence ID" value="SEK93111.1"/>
    <property type="molecule type" value="Genomic_DNA"/>
</dbReference>
<keyword evidence="5" id="KW-1003">Cell membrane</keyword>
<dbReference type="STRING" id="1429083.GCA_001885685_01085"/>
<evidence type="ECO:0000256" key="5">
    <source>
        <dbReference type="ARBA" id="ARBA00022475"/>
    </source>
</evidence>
<dbReference type="InterPro" id="IPR053716">
    <property type="entry name" value="Flag_assembly_chemotaxis_eff"/>
</dbReference>
<evidence type="ECO:0000256" key="9">
    <source>
        <dbReference type="ARBA" id="ARBA00023136"/>
    </source>
</evidence>
<evidence type="ECO:0000313" key="12">
    <source>
        <dbReference type="EMBL" id="SEK93111.1"/>
    </source>
</evidence>
<evidence type="ECO:0000256" key="1">
    <source>
        <dbReference type="ARBA" id="ARBA00004413"/>
    </source>
</evidence>
<evidence type="ECO:0000256" key="10">
    <source>
        <dbReference type="ARBA" id="ARBA00023225"/>
    </source>
</evidence>
<evidence type="ECO:0000256" key="7">
    <source>
        <dbReference type="ARBA" id="ARBA00022795"/>
    </source>
</evidence>
<organism evidence="12 13">
    <name type="scientific">Atopomonas hussainii</name>
    <dbReference type="NCBI Taxonomy" id="1429083"/>
    <lineage>
        <taxon>Bacteria</taxon>
        <taxon>Pseudomonadati</taxon>
        <taxon>Pseudomonadota</taxon>
        <taxon>Gammaproteobacteria</taxon>
        <taxon>Pseudomonadales</taxon>
        <taxon>Pseudomonadaceae</taxon>
        <taxon>Atopomonas</taxon>
    </lineage>
</organism>
<keyword evidence="4" id="KW-0813">Transport</keyword>
<dbReference type="Pfam" id="PF02050">
    <property type="entry name" value="FliJ"/>
    <property type="match status" value="1"/>
</dbReference>
<dbReference type="GO" id="GO:0003774">
    <property type="term" value="F:cytoskeletal motor activity"/>
    <property type="evidence" value="ECO:0007669"/>
    <property type="project" value="InterPro"/>
</dbReference>
<evidence type="ECO:0000256" key="3">
    <source>
        <dbReference type="ARBA" id="ARBA00020392"/>
    </source>
</evidence>
<keyword evidence="11" id="KW-0175">Coiled coil</keyword>
<keyword evidence="12" id="KW-0969">Cilium</keyword>
<feature type="coiled-coil region" evidence="11">
    <location>
        <begin position="27"/>
        <end position="54"/>
    </location>
</feature>
<comment type="similarity">
    <text evidence="2">Belongs to the FliJ family.</text>
</comment>
<evidence type="ECO:0000256" key="4">
    <source>
        <dbReference type="ARBA" id="ARBA00022448"/>
    </source>
</evidence>
<accession>A0A1H7L260</accession>
<dbReference type="Proteomes" id="UP000185766">
    <property type="component" value="Unassembled WGS sequence"/>
</dbReference>
<evidence type="ECO:0000313" key="13">
    <source>
        <dbReference type="Proteomes" id="UP000185766"/>
    </source>
</evidence>
<evidence type="ECO:0000256" key="8">
    <source>
        <dbReference type="ARBA" id="ARBA00022927"/>
    </source>
</evidence>
<protein>
    <recommendedName>
        <fullName evidence="3">Flagellar FliJ protein</fullName>
    </recommendedName>
</protein>
<gene>
    <name evidence="12" type="ORF">SAMN05216214_106156</name>
</gene>
<keyword evidence="9" id="KW-0472">Membrane</keyword>
<keyword evidence="12" id="KW-0966">Cell projection</keyword>